<protein>
    <submittedName>
        <fullName evidence="1">Uncharacterized protein</fullName>
    </submittedName>
</protein>
<evidence type="ECO:0000313" key="2">
    <source>
        <dbReference type="Proteomes" id="UP000828390"/>
    </source>
</evidence>
<organism evidence="1 2">
    <name type="scientific">Dreissena polymorpha</name>
    <name type="common">Zebra mussel</name>
    <name type="synonym">Mytilus polymorpha</name>
    <dbReference type="NCBI Taxonomy" id="45954"/>
    <lineage>
        <taxon>Eukaryota</taxon>
        <taxon>Metazoa</taxon>
        <taxon>Spiralia</taxon>
        <taxon>Lophotrochozoa</taxon>
        <taxon>Mollusca</taxon>
        <taxon>Bivalvia</taxon>
        <taxon>Autobranchia</taxon>
        <taxon>Heteroconchia</taxon>
        <taxon>Euheterodonta</taxon>
        <taxon>Imparidentia</taxon>
        <taxon>Neoheterodontei</taxon>
        <taxon>Myida</taxon>
        <taxon>Dreissenoidea</taxon>
        <taxon>Dreissenidae</taxon>
        <taxon>Dreissena</taxon>
    </lineage>
</organism>
<accession>A0A9D4RP72</accession>
<reference evidence="1" key="1">
    <citation type="journal article" date="2019" name="bioRxiv">
        <title>The Genome of the Zebra Mussel, Dreissena polymorpha: A Resource for Invasive Species Research.</title>
        <authorList>
            <person name="McCartney M.A."/>
            <person name="Auch B."/>
            <person name="Kono T."/>
            <person name="Mallez S."/>
            <person name="Zhang Y."/>
            <person name="Obille A."/>
            <person name="Becker A."/>
            <person name="Abrahante J.E."/>
            <person name="Garbe J."/>
            <person name="Badalamenti J.P."/>
            <person name="Herman A."/>
            <person name="Mangelson H."/>
            <person name="Liachko I."/>
            <person name="Sullivan S."/>
            <person name="Sone E.D."/>
            <person name="Koren S."/>
            <person name="Silverstein K.A.T."/>
            <person name="Beckman K.B."/>
            <person name="Gohl D.M."/>
        </authorList>
    </citation>
    <scope>NUCLEOTIDE SEQUENCE</scope>
    <source>
        <strain evidence="1">Duluth1</strain>
        <tissue evidence="1">Whole animal</tissue>
    </source>
</reference>
<gene>
    <name evidence="1" type="ORF">DPMN_000078</name>
</gene>
<proteinExistence type="predicted"/>
<dbReference type="EMBL" id="JAIWYP010000001">
    <property type="protein sequence ID" value="KAH3876241.1"/>
    <property type="molecule type" value="Genomic_DNA"/>
</dbReference>
<sequence length="89" mass="9557">MCQISASEVAVTVSDGVQFISVANIQLVKGTKLQFQHHCTGIAHHEGNLYVTSGTALYQYTKTGALVQKIYEDTTASSTASRTNPTSHI</sequence>
<dbReference type="Proteomes" id="UP000828390">
    <property type="component" value="Unassembled WGS sequence"/>
</dbReference>
<reference evidence="1" key="2">
    <citation type="submission" date="2020-11" db="EMBL/GenBank/DDBJ databases">
        <authorList>
            <person name="McCartney M.A."/>
            <person name="Auch B."/>
            <person name="Kono T."/>
            <person name="Mallez S."/>
            <person name="Becker A."/>
            <person name="Gohl D.M."/>
            <person name="Silverstein K.A.T."/>
            <person name="Koren S."/>
            <person name="Bechman K.B."/>
            <person name="Herman A."/>
            <person name="Abrahante J.E."/>
            <person name="Garbe J."/>
        </authorList>
    </citation>
    <scope>NUCLEOTIDE SEQUENCE</scope>
    <source>
        <strain evidence="1">Duluth1</strain>
        <tissue evidence="1">Whole animal</tissue>
    </source>
</reference>
<evidence type="ECO:0000313" key="1">
    <source>
        <dbReference type="EMBL" id="KAH3876241.1"/>
    </source>
</evidence>
<dbReference type="AlphaFoldDB" id="A0A9D4RP72"/>
<keyword evidence="2" id="KW-1185">Reference proteome</keyword>
<comment type="caution">
    <text evidence="1">The sequence shown here is derived from an EMBL/GenBank/DDBJ whole genome shotgun (WGS) entry which is preliminary data.</text>
</comment>
<name>A0A9D4RP72_DREPO</name>